<keyword evidence="2" id="KW-1185">Reference proteome</keyword>
<protein>
    <recommendedName>
        <fullName evidence="3">NAD(P)-binding domain-containing protein</fullName>
    </recommendedName>
</protein>
<dbReference type="OrthoDB" id="3535423at2759"/>
<evidence type="ECO:0000313" key="1">
    <source>
        <dbReference type="EMBL" id="RFU31488.1"/>
    </source>
</evidence>
<evidence type="ECO:0000313" key="2">
    <source>
        <dbReference type="Proteomes" id="UP000258309"/>
    </source>
</evidence>
<gene>
    <name evidence="1" type="ORF">B7463_g4856</name>
</gene>
<dbReference type="EMBL" id="NCSJ02000075">
    <property type="protein sequence ID" value="RFU31488.1"/>
    <property type="molecule type" value="Genomic_DNA"/>
</dbReference>
<name>A0A3E2HDK1_SCYLI</name>
<comment type="caution">
    <text evidence="1">The sequence shown here is derived from an EMBL/GenBank/DDBJ whole genome shotgun (WGS) entry which is preliminary data.</text>
</comment>
<dbReference type="PANTHER" id="PTHR14097:SF9">
    <property type="entry name" value="EPIMERASE, PUTATIVE (AFU_ORTHOLOGUE AFUA_8G07320)-RELATED"/>
    <property type="match status" value="1"/>
</dbReference>
<dbReference type="InterPro" id="IPR036291">
    <property type="entry name" value="NAD(P)-bd_dom_sf"/>
</dbReference>
<dbReference type="Proteomes" id="UP000258309">
    <property type="component" value="Unassembled WGS sequence"/>
</dbReference>
<reference evidence="1 2" key="1">
    <citation type="submission" date="2018-05" db="EMBL/GenBank/DDBJ databases">
        <title>Draft genome sequence of Scytalidium lignicola DSM 105466, a ubiquitous saprotrophic fungus.</title>
        <authorList>
            <person name="Buettner E."/>
            <person name="Gebauer A.M."/>
            <person name="Hofrichter M."/>
            <person name="Liers C."/>
            <person name="Kellner H."/>
        </authorList>
    </citation>
    <scope>NUCLEOTIDE SEQUENCE [LARGE SCALE GENOMIC DNA]</scope>
    <source>
        <strain evidence="1 2">DSM 105466</strain>
    </source>
</reference>
<dbReference type="Gene3D" id="3.40.50.720">
    <property type="entry name" value="NAD(P)-binding Rossmann-like Domain"/>
    <property type="match status" value="1"/>
</dbReference>
<feature type="non-terminal residue" evidence="1">
    <location>
        <position position="1"/>
    </location>
</feature>
<dbReference type="AlphaFoldDB" id="A0A3E2HDK1"/>
<evidence type="ECO:0008006" key="3">
    <source>
        <dbReference type="Google" id="ProtNLM"/>
    </source>
</evidence>
<organism evidence="1 2">
    <name type="scientific">Scytalidium lignicola</name>
    <name type="common">Hyphomycete</name>
    <dbReference type="NCBI Taxonomy" id="5539"/>
    <lineage>
        <taxon>Eukaryota</taxon>
        <taxon>Fungi</taxon>
        <taxon>Dikarya</taxon>
        <taxon>Ascomycota</taxon>
        <taxon>Pezizomycotina</taxon>
        <taxon>Leotiomycetes</taxon>
        <taxon>Leotiomycetes incertae sedis</taxon>
        <taxon>Scytalidium</taxon>
    </lineage>
</organism>
<feature type="non-terminal residue" evidence="1">
    <location>
        <position position="187"/>
    </location>
</feature>
<dbReference type="SUPFAM" id="SSF51735">
    <property type="entry name" value="NAD(P)-binding Rossmann-fold domains"/>
    <property type="match status" value="1"/>
</dbReference>
<proteinExistence type="predicted"/>
<accession>A0A3E2HDK1</accession>
<dbReference type="PANTHER" id="PTHR14097">
    <property type="entry name" value="OXIDOREDUCTASE HTATIP2"/>
    <property type="match status" value="1"/>
</dbReference>
<sequence>MKVILTGSTGYIGNQVLLQCLANPSITSIIVLSRRDLKITDPKLKVILHEDFTTYPSELKTQLADADACIYCLGSNIPVKPPELNRRINFDYTITTARENSRIILQLGKENEGTGFEVFVARPGFVQEKGAVLKAWLIGLVGKSIFMPDLAASMVYVALHGYSGAILENEALIELGRKGALGSDSRS</sequence>